<keyword evidence="2" id="KW-0812">Transmembrane</keyword>
<proteinExistence type="predicted"/>
<evidence type="ECO:0000313" key="4">
    <source>
        <dbReference type="Proteomes" id="UP000626244"/>
    </source>
</evidence>
<evidence type="ECO:0000313" key="3">
    <source>
        <dbReference type="EMBL" id="GGI11294.1"/>
    </source>
</evidence>
<accession>A0A8J3AIU7</accession>
<feature type="transmembrane region" description="Helical" evidence="2">
    <location>
        <begin position="124"/>
        <end position="143"/>
    </location>
</feature>
<dbReference type="EMBL" id="BMHB01000001">
    <property type="protein sequence ID" value="GGI11294.1"/>
    <property type="molecule type" value="Genomic_DNA"/>
</dbReference>
<feature type="transmembrane region" description="Helical" evidence="2">
    <location>
        <begin position="155"/>
        <end position="179"/>
    </location>
</feature>
<keyword evidence="2" id="KW-1133">Transmembrane helix</keyword>
<feature type="region of interest" description="Disordered" evidence="1">
    <location>
        <begin position="1"/>
        <end position="32"/>
    </location>
</feature>
<feature type="transmembrane region" description="Helical" evidence="2">
    <location>
        <begin position="45"/>
        <end position="66"/>
    </location>
</feature>
<dbReference type="InterPro" id="IPR024563">
    <property type="entry name" value="YqhR"/>
</dbReference>
<evidence type="ECO:0008006" key="5">
    <source>
        <dbReference type="Google" id="ProtNLM"/>
    </source>
</evidence>
<name>A0A8J3AIU7_9BACI</name>
<feature type="transmembrane region" description="Helical" evidence="2">
    <location>
        <begin position="86"/>
        <end position="112"/>
    </location>
</feature>
<dbReference type="Proteomes" id="UP000626244">
    <property type="component" value="Unassembled WGS sequence"/>
</dbReference>
<gene>
    <name evidence="3" type="ORF">GCM10007380_07110</name>
</gene>
<reference evidence="4" key="1">
    <citation type="journal article" date="2019" name="Int. J. Syst. Evol. Microbiol.">
        <title>The Global Catalogue of Microorganisms (GCM) 10K type strain sequencing project: providing services to taxonomists for standard genome sequencing and annotation.</title>
        <authorList>
            <consortium name="The Broad Institute Genomics Platform"/>
            <consortium name="The Broad Institute Genome Sequencing Center for Infectious Disease"/>
            <person name="Wu L."/>
            <person name="Ma J."/>
        </authorList>
    </citation>
    <scope>NUCLEOTIDE SEQUENCE [LARGE SCALE GENOMIC DNA]</scope>
    <source>
        <strain evidence="4">CGMCC 1.14993</strain>
    </source>
</reference>
<evidence type="ECO:0000256" key="1">
    <source>
        <dbReference type="SAM" id="MobiDB-lite"/>
    </source>
</evidence>
<organism evidence="3 4">
    <name type="scientific">Gottfriedia solisilvae</name>
    <dbReference type="NCBI Taxonomy" id="1516104"/>
    <lineage>
        <taxon>Bacteria</taxon>
        <taxon>Bacillati</taxon>
        <taxon>Bacillota</taxon>
        <taxon>Bacilli</taxon>
        <taxon>Bacillales</taxon>
        <taxon>Bacillaceae</taxon>
        <taxon>Gottfriedia</taxon>
    </lineage>
</organism>
<evidence type="ECO:0000256" key="2">
    <source>
        <dbReference type="SAM" id="Phobius"/>
    </source>
</evidence>
<keyword evidence="2" id="KW-0472">Membrane</keyword>
<dbReference type="AlphaFoldDB" id="A0A8J3AIU7"/>
<feature type="compositionally biased region" description="Polar residues" evidence="1">
    <location>
        <begin position="19"/>
        <end position="32"/>
    </location>
</feature>
<dbReference type="Pfam" id="PF11085">
    <property type="entry name" value="YqhR"/>
    <property type="match status" value="1"/>
</dbReference>
<keyword evidence="4" id="KW-1185">Reference proteome</keyword>
<comment type="caution">
    <text evidence="3">The sequence shown here is derived from an EMBL/GenBank/DDBJ whole genome shotgun (WGS) entry which is preliminary data.</text>
</comment>
<protein>
    <recommendedName>
        <fullName evidence="5">Membrane protein YqhR</fullName>
    </recommendedName>
</protein>
<dbReference type="OrthoDB" id="2691442at2"/>
<dbReference type="RefSeq" id="WP_087998967.1">
    <property type="nucleotide sequence ID" value="NZ_BMHB01000001.1"/>
</dbReference>
<sequence>MDKGNIQAQGEKDEKQQDQGKNQGGVTDQGQSPDYAKGAMNFNKIASIGFFGGIFWSTVSFVLSFFDFTQIGPTFVLEKIPLGKWANFYIEVILSIFCIGIISIVIAFIFFFIGKKFTGVLPGVFYGLLWWVIIFLVFGRIAFDLKPIKEYSTDTMVTSICIFILYGTFIAYSVSFASLEEEPSLRGYSK</sequence>